<dbReference type="Proteomes" id="UP000245207">
    <property type="component" value="Unassembled WGS sequence"/>
</dbReference>
<organism evidence="1 2">
    <name type="scientific">Artemisia annua</name>
    <name type="common">Sweet wormwood</name>
    <dbReference type="NCBI Taxonomy" id="35608"/>
    <lineage>
        <taxon>Eukaryota</taxon>
        <taxon>Viridiplantae</taxon>
        <taxon>Streptophyta</taxon>
        <taxon>Embryophyta</taxon>
        <taxon>Tracheophyta</taxon>
        <taxon>Spermatophyta</taxon>
        <taxon>Magnoliopsida</taxon>
        <taxon>eudicotyledons</taxon>
        <taxon>Gunneridae</taxon>
        <taxon>Pentapetalae</taxon>
        <taxon>asterids</taxon>
        <taxon>campanulids</taxon>
        <taxon>Asterales</taxon>
        <taxon>Asteraceae</taxon>
        <taxon>Asteroideae</taxon>
        <taxon>Anthemideae</taxon>
        <taxon>Artemisiinae</taxon>
        <taxon>Artemisia</taxon>
    </lineage>
</organism>
<comment type="caution">
    <text evidence="1">The sequence shown here is derived from an EMBL/GenBank/DDBJ whole genome shotgun (WGS) entry which is preliminary data.</text>
</comment>
<protein>
    <recommendedName>
        <fullName evidence="3">Helitron helicase-like domain-containing protein</fullName>
    </recommendedName>
</protein>
<proteinExistence type="predicted"/>
<name>A0A2U1PLZ4_ARTAN</name>
<dbReference type="EMBL" id="PKPP01000984">
    <property type="protein sequence ID" value="PWA86769.1"/>
    <property type="molecule type" value="Genomic_DNA"/>
</dbReference>
<reference evidence="1 2" key="1">
    <citation type="journal article" date="2018" name="Mol. Plant">
        <title>The genome of Artemisia annua provides insight into the evolution of Asteraceae family and artemisinin biosynthesis.</title>
        <authorList>
            <person name="Shen Q."/>
            <person name="Zhang L."/>
            <person name="Liao Z."/>
            <person name="Wang S."/>
            <person name="Yan T."/>
            <person name="Shi P."/>
            <person name="Liu M."/>
            <person name="Fu X."/>
            <person name="Pan Q."/>
            <person name="Wang Y."/>
            <person name="Lv Z."/>
            <person name="Lu X."/>
            <person name="Zhang F."/>
            <person name="Jiang W."/>
            <person name="Ma Y."/>
            <person name="Chen M."/>
            <person name="Hao X."/>
            <person name="Li L."/>
            <person name="Tang Y."/>
            <person name="Lv G."/>
            <person name="Zhou Y."/>
            <person name="Sun X."/>
            <person name="Brodelius P.E."/>
            <person name="Rose J.K.C."/>
            <person name="Tang K."/>
        </authorList>
    </citation>
    <scope>NUCLEOTIDE SEQUENCE [LARGE SCALE GENOMIC DNA]</scope>
    <source>
        <strain evidence="2">cv. Huhao1</strain>
        <tissue evidence="1">Leaf</tissue>
    </source>
</reference>
<dbReference type="PANTHER" id="PTHR45786">
    <property type="entry name" value="DNA BINDING PROTEIN-LIKE"/>
    <property type="match status" value="1"/>
</dbReference>
<accession>A0A2U1PLZ4</accession>
<gene>
    <name evidence="1" type="ORF">CTI12_AA136770</name>
</gene>
<evidence type="ECO:0008006" key="3">
    <source>
        <dbReference type="Google" id="ProtNLM"/>
    </source>
</evidence>
<dbReference type="PANTHER" id="PTHR45786:SF74">
    <property type="entry name" value="ATP-DEPENDENT DNA HELICASE"/>
    <property type="match status" value="1"/>
</dbReference>
<keyword evidence="2" id="KW-1185">Reference proteome</keyword>
<evidence type="ECO:0000313" key="2">
    <source>
        <dbReference type="Proteomes" id="UP000245207"/>
    </source>
</evidence>
<sequence length="372" mass="40496">MSTLSGLSTSLGVANNDNNHVDGGLVTLSRPVGSGSIQDNSCTYPFISGYATATASVGGFSGAGPAQVQMVGGSVSVSETVNMVHMYSGHDHQSITSEPQNVRANAEGVIRAPMVLDFSVGRMVYDTNSGAGAVAGNRSAHVNRGSSRVGSRAGAHGLPSSRQRILNGMLYIAGAANHRQEIEMVTQCASTMRLYNVKVPRWNTSILGVVINYVHIAGHTFGYKKERRACQLHERYALREPIVQGLMNFLDRNNALVKLFRTARDKLQDANIPNFSIRLFGVVGASQYELPVGDNIGAIVYEGGPETMTDYDVVIERHSREPEAVNKLHPRYMALQFPLLFIYGEEGYHLKLTLKNSVPDDQHEEKKMSMKP</sequence>
<dbReference type="AlphaFoldDB" id="A0A2U1PLZ4"/>
<evidence type="ECO:0000313" key="1">
    <source>
        <dbReference type="EMBL" id="PWA86769.1"/>
    </source>
</evidence>